<accession>A0ABW1DTF8</accession>
<feature type="transmembrane region" description="Helical" evidence="2">
    <location>
        <begin position="108"/>
        <end position="129"/>
    </location>
</feature>
<dbReference type="Pfam" id="PF07228">
    <property type="entry name" value="SpoIIE"/>
    <property type="match status" value="1"/>
</dbReference>
<feature type="transmembrane region" description="Helical" evidence="2">
    <location>
        <begin position="36"/>
        <end position="54"/>
    </location>
</feature>
<comment type="caution">
    <text evidence="4">The sequence shown here is derived from an EMBL/GenBank/DDBJ whole genome shotgun (WGS) entry which is preliminary data.</text>
</comment>
<dbReference type="EMBL" id="JBHSOA010000012">
    <property type="protein sequence ID" value="MFC5851644.1"/>
    <property type="molecule type" value="Genomic_DNA"/>
</dbReference>
<dbReference type="Gene3D" id="3.60.40.10">
    <property type="entry name" value="PPM-type phosphatase domain"/>
    <property type="match status" value="1"/>
</dbReference>
<gene>
    <name evidence="4" type="ORF">ACFPZI_07240</name>
</gene>
<feature type="transmembrane region" description="Helical" evidence="2">
    <location>
        <begin position="66"/>
        <end position="96"/>
    </location>
</feature>
<keyword evidence="5" id="KW-1185">Reference proteome</keyword>
<dbReference type="GO" id="GO:0004722">
    <property type="term" value="F:protein serine/threonine phosphatase activity"/>
    <property type="evidence" value="ECO:0007669"/>
    <property type="project" value="UniProtKB-EC"/>
</dbReference>
<keyword evidence="2" id="KW-0812">Transmembrane</keyword>
<evidence type="ECO:0000256" key="1">
    <source>
        <dbReference type="ARBA" id="ARBA00022801"/>
    </source>
</evidence>
<dbReference type="InterPro" id="IPR052016">
    <property type="entry name" value="Bact_Sigma-Reg"/>
</dbReference>
<keyword evidence="1 4" id="KW-0378">Hydrolase</keyword>
<evidence type="ECO:0000313" key="4">
    <source>
        <dbReference type="EMBL" id="MFC5851644.1"/>
    </source>
</evidence>
<dbReference type="InterPro" id="IPR036457">
    <property type="entry name" value="PPM-type-like_dom_sf"/>
</dbReference>
<dbReference type="InterPro" id="IPR001932">
    <property type="entry name" value="PPM-type_phosphatase-like_dom"/>
</dbReference>
<dbReference type="RefSeq" id="WP_381359782.1">
    <property type="nucleotide sequence ID" value="NZ_JBHSOA010000012.1"/>
</dbReference>
<protein>
    <submittedName>
        <fullName evidence="4">PP2C family protein-serine/threonine phosphatase</fullName>
        <ecNumber evidence="4">3.1.3.16</ecNumber>
    </submittedName>
</protein>
<keyword evidence="2" id="KW-0472">Membrane</keyword>
<dbReference type="Proteomes" id="UP001596180">
    <property type="component" value="Unassembled WGS sequence"/>
</dbReference>
<proteinExistence type="predicted"/>
<name>A0ABW1DTF8_9ACTN</name>
<keyword evidence="2" id="KW-1133">Transmembrane helix</keyword>
<evidence type="ECO:0000256" key="2">
    <source>
        <dbReference type="SAM" id="Phobius"/>
    </source>
</evidence>
<dbReference type="PANTHER" id="PTHR43156:SF2">
    <property type="entry name" value="STAGE II SPORULATION PROTEIN E"/>
    <property type="match status" value="1"/>
</dbReference>
<organism evidence="4 5">
    <name type="scientific">Streptomyces chlorus</name>
    <dbReference type="NCBI Taxonomy" id="887452"/>
    <lineage>
        <taxon>Bacteria</taxon>
        <taxon>Bacillati</taxon>
        <taxon>Actinomycetota</taxon>
        <taxon>Actinomycetes</taxon>
        <taxon>Kitasatosporales</taxon>
        <taxon>Streptomycetaceae</taxon>
        <taxon>Streptomyces</taxon>
    </lineage>
</organism>
<dbReference type="PANTHER" id="PTHR43156">
    <property type="entry name" value="STAGE II SPORULATION PROTEIN E-RELATED"/>
    <property type="match status" value="1"/>
</dbReference>
<dbReference type="SMART" id="SM00331">
    <property type="entry name" value="PP2C_SIG"/>
    <property type="match status" value="1"/>
</dbReference>
<reference evidence="5" key="1">
    <citation type="journal article" date="2019" name="Int. J. Syst. Evol. Microbiol.">
        <title>The Global Catalogue of Microorganisms (GCM) 10K type strain sequencing project: providing services to taxonomists for standard genome sequencing and annotation.</title>
        <authorList>
            <consortium name="The Broad Institute Genomics Platform"/>
            <consortium name="The Broad Institute Genome Sequencing Center for Infectious Disease"/>
            <person name="Wu L."/>
            <person name="Ma J."/>
        </authorList>
    </citation>
    <scope>NUCLEOTIDE SEQUENCE [LARGE SCALE GENOMIC DNA]</scope>
    <source>
        <strain evidence="5">JCM 10411</strain>
    </source>
</reference>
<feature type="domain" description="PPM-type phosphatase" evidence="3">
    <location>
        <begin position="160"/>
        <end position="405"/>
    </location>
</feature>
<evidence type="ECO:0000313" key="5">
    <source>
        <dbReference type="Proteomes" id="UP001596180"/>
    </source>
</evidence>
<sequence>MRQGSRGLGTLIRRYPRAGRRDVVYRHAMLQVRGRSVAWVPPLLLLIAIAVVDYHTSGEFRIISWIVLVPGIAAAICGVLGTIVFAVLSLGIFTIVDHGWPHEFQTGLPDFILVAVGGVLATLACVVRVRGENRALHMRDVADTVRRTVLRPLPPSWGGLENAGVYLTADAGARVGGDFYDIQPGPYGTRVLVGDVQGKGLGAVETAAALLGTFREAGCHEPELATVAERLEERMLRHRSYTTALGRADGDRFATAVLLGFPADADQPDPGRADAAGPGTAGPGTVEAVVFGHEPPLAVGPAGVRPLPVTGGLPLGLRELDPAPVRVHRVPLAADETLLVVTDGVTEARDAGGTFYPLAEGVARAVARDPRAAEPARLVAVVRDGTLRHSGGHLDDDTTAFAVRRIRGPGANAPKREVH</sequence>
<dbReference type="EC" id="3.1.3.16" evidence="4"/>
<evidence type="ECO:0000259" key="3">
    <source>
        <dbReference type="SMART" id="SM00331"/>
    </source>
</evidence>